<dbReference type="Proteomes" id="UP000019116">
    <property type="component" value="Chromosome 7A"/>
</dbReference>
<dbReference type="EnsemblPlants" id="TraesCS7A02G564400.1">
    <property type="protein sequence ID" value="TraesCS7A02G564400.1"/>
    <property type="gene ID" value="TraesCS7A02G564400"/>
</dbReference>
<proteinExistence type="predicted"/>
<gene>
    <name evidence="1" type="primary">LOC123148697</name>
</gene>
<dbReference type="GeneID" id="123148697"/>
<organism evidence="1">
    <name type="scientific">Triticum aestivum</name>
    <name type="common">Wheat</name>
    <dbReference type="NCBI Taxonomy" id="4565"/>
    <lineage>
        <taxon>Eukaryota</taxon>
        <taxon>Viridiplantae</taxon>
        <taxon>Streptophyta</taxon>
        <taxon>Embryophyta</taxon>
        <taxon>Tracheophyta</taxon>
        <taxon>Spermatophyta</taxon>
        <taxon>Magnoliopsida</taxon>
        <taxon>Liliopsida</taxon>
        <taxon>Poales</taxon>
        <taxon>Poaceae</taxon>
        <taxon>BOP clade</taxon>
        <taxon>Pooideae</taxon>
        <taxon>Triticodae</taxon>
        <taxon>Triticeae</taxon>
        <taxon>Triticinae</taxon>
        <taxon>Triticum</taxon>
    </lineage>
</organism>
<evidence type="ECO:0000313" key="2">
    <source>
        <dbReference type="Proteomes" id="UP000019116"/>
    </source>
</evidence>
<name>A0A3B6RTF8_WHEAT</name>
<dbReference type="Gramene" id="TraesCS7A02G564400.1">
    <property type="protein sequence ID" value="TraesCS7A02G564400.1"/>
    <property type="gene ID" value="TraesCS7A02G564400"/>
</dbReference>
<reference evidence="1" key="1">
    <citation type="submission" date="2018-08" db="EMBL/GenBank/DDBJ databases">
        <authorList>
            <person name="Rossello M."/>
        </authorList>
    </citation>
    <scope>NUCLEOTIDE SEQUENCE [LARGE SCALE GENOMIC DNA]</scope>
    <source>
        <strain evidence="1">cv. Chinese Spring</strain>
    </source>
</reference>
<dbReference type="SMR" id="A0A3B6RTF8"/>
<sequence>MSDPRPQDAEDSTWGGCSLHGLNIKVKGHLPGGGVPPAPRMSPYFWGEDPVGGFPLQTGYSEARALIGKGAVADFRRLSRQAEDMVAELFASIGKEAPKAARPRPRVVQLRLSPELALWKSTQHAMGNVLPPKGKGLNQASPEVLAALGAADWPEAMTTNDALFGCGIANLLIGAADVRTLFSNYVTDMVFYYEHGYDHVFPSLHRLLHDGLVDDRALRTLGGQERREVVAVGASYIQAKIALEEAHRTRLKDYSSHLDRQAAQVILLADSSILGMGAEATARGFDPGAVMSDLVFSKPATDVVDVGSDLVNSEVINSFLNVADIAVSGVVSETALRAIYDAYAATCARMFTQRWHEPLVRMCATGTTWHIQNDRHMFLRRALLGWPKARKSPARPQREGDFDEVFDADFRTTGFSRPLDPEYACDGGEETCNHVRRFLGRQDRDLLGALWWSVVTGPLEYVRQGKVDEQREQHLAELSRLQMAQLFSKGLVHEMAWLLAHACHHAWQVNYLYEAAMFGSLLDGGTLIARLDRAEDETRT</sequence>
<reference evidence="1" key="2">
    <citation type="submission" date="2018-10" db="UniProtKB">
        <authorList>
            <consortium name="EnsemblPlants"/>
        </authorList>
    </citation>
    <scope>IDENTIFICATION</scope>
</reference>
<dbReference type="Gramene" id="TraesCS7A03G1376500.1">
    <property type="protein sequence ID" value="TraesCS7A03G1376500.1.CDS1"/>
    <property type="gene ID" value="TraesCS7A03G1376500"/>
</dbReference>
<accession>A0A3B6RTF8</accession>
<protein>
    <submittedName>
        <fullName evidence="1">Uncharacterized protein</fullName>
    </submittedName>
</protein>
<dbReference type="OrthoDB" id="640151at2759"/>
<evidence type="ECO:0000313" key="1">
    <source>
        <dbReference type="EnsemblPlants" id="TraesCS7A02G564400.1"/>
    </source>
</evidence>
<keyword evidence="2" id="KW-1185">Reference proteome</keyword>
<dbReference type="RefSeq" id="XP_044424123.1">
    <property type="nucleotide sequence ID" value="XM_044568188.1"/>
</dbReference>
<dbReference type="AlphaFoldDB" id="A0A3B6RTF8"/>